<proteinExistence type="predicted"/>
<sequence length="321" mass="36995">MAPPTLLTIDKDIRTRILKFFLVASDKIHPKYANFSTNPTKQYLRTLSLVCKQLHEEALAIFFTKNTFCFELGQSRGESRGPAMLHPLFFSTFGASPTRKLMEKLTFELFNPRPRIGKNSTHRLLGHGGRNTFGSPIQLPHMLGDRNSETALQGSIDSLPLLPHIKEITIVLKIPSHFQLCEWHFTYYTEKYGGMAPLHQRPPNERAPGGKCSGNQDKRRVDNPYPFPRYDLNRIYTLLKELNGKAAIRVVWEFSLERTVFLRAIFEMTKEGYNSGELRRWYETLEVPKDGCKSEELQLWCETMDIPGSDRIDYLYATEDS</sequence>
<accession>A0A9N9LYA6</accession>
<keyword evidence="3" id="KW-1185">Reference proteome</keyword>
<evidence type="ECO:0000313" key="3">
    <source>
        <dbReference type="Proteomes" id="UP000701801"/>
    </source>
</evidence>
<dbReference type="EMBL" id="CAJVRM010000564">
    <property type="protein sequence ID" value="CAG8982083.1"/>
    <property type="molecule type" value="Genomic_DNA"/>
</dbReference>
<evidence type="ECO:0000256" key="1">
    <source>
        <dbReference type="SAM" id="MobiDB-lite"/>
    </source>
</evidence>
<feature type="region of interest" description="Disordered" evidence="1">
    <location>
        <begin position="199"/>
        <end position="218"/>
    </location>
</feature>
<comment type="caution">
    <text evidence="2">The sequence shown here is derived from an EMBL/GenBank/DDBJ whole genome shotgun (WGS) entry which is preliminary data.</text>
</comment>
<dbReference type="Proteomes" id="UP000701801">
    <property type="component" value="Unassembled WGS sequence"/>
</dbReference>
<reference evidence="2" key="1">
    <citation type="submission" date="2021-07" db="EMBL/GenBank/DDBJ databases">
        <authorList>
            <person name="Durling M."/>
        </authorList>
    </citation>
    <scope>NUCLEOTIDE SEQUENCE</scope>
</reference>
<dbReference type="OrthoDB" id="10312172at2759"/>
<gene>
    <name evidence="2" type="ORF">HYALB_00013900</name>
</gene>
<dbReference type="AlphaFoldDB" id="A0A9N9LYA6"/>
<name>A0A9N9LYA6_9HELO</name>
<evidence type="ECO:0000313" key="2">
    <source>
        <dbReference type="EMBL" id="CAG8982083.1"/>
    </source>
</evidence>
<organism evidence="2 3">
    <name type="scientific">Hymenoscyphus albidus</name>
    <dbReference type="NCBI Taxonomy" id="595503"/>
    <lineage>
        <taxon>Eukaryota</taxon>
        <taxon>Fungi</taxon>
        <taxon>Dikarya</taxon>
        <taxon>Ascomycota</taxon>
        <taxon>Pezizomycotina</taxon>
        <taxon>Leotiomycetes</taxon>
        <taxon>Helotiales</taxon>
        <taxon>Helotiaceae</taxon>
        <taxon>Hymenoscyphus</taxon>
    </lineage>
</organism>
<protein>
    <submittedName>
        <fullName evidence="2">Uncharacterized protein</fullName>
    </submittedName>
</protein>